<evidence type="ECO:0000313" key="1">
    <source>
        <dbReference type="EMBL" id="QCC56753.1"/>
    </source>
</evidence>
<accession>A0A4D6HSB2</accession>
<protein>
    <submittedName>
        <fullName evidence="1">Uncharacterized protein</fullName>
    </submittedName>
</protein>
<dbReference type="AlphaFoldDB" id="A0A4D6HSB2"/>
<name>A0A4D6HSB2_9EURY</name>
<sequence>MLLDLVQLNKIHHTFARTIVVNREAGLAFTDQYRRSSVHSPRATEMSERADDRPVGEGGVLFIEVLPRARSVAPAAQKFGLHV</sequence>
<keyword evidence="1" id="KW-0614">Plasmid</keyword>
<reference evidence="1 2" key="1">
    <citation type="journal article" date="2019" name="Nat. Commun.">
        <title>A new type of DNA phosphorothioation-based antiviral system in archaea.</title>
        <authorList>
            <person name="Xiong L."/>
            <person name="Liu S."/>
            <person name="Chen S."/>
            <person name="Xiao Y."/>
            <person name="Zhu B."/>
            <person name="Gao Y."/>
            <person name="Zhang Y."/>
            <person name="Chen B."/>
            <person name="Luo J."/>
            <person name="Deng Z."/>
            <person name="Chen X."/>
            <person name="Wang L."/>
            <person name="Chen S."/>
        </authorList>
    </citation>
    <scope>NUCLEOTIDE SEQUENCE [LARGE SCALE GENOMIC DNA]</scope>
    <source>
        <strain evidence="1 2">JCM 10635</strain>
        <plasmid evidence="1 2">unnamed2</plasmid>
    </source>
</reference>
<dbReference type="KEGG" id="nbg:DV706_19630"/>
<evidence type="ECO:0000313" key="2">
    <source>
        <dbReference type="Proteomes" id="UP000296822"/>
    </source>
</evidence>
<dbReference type="Proteomes" id="UP000296822">
    <property type="component" value="Plasmid unnamed2"/>
</dbReference>
<geneLocation type="plasmid" evidence="1">
    <name>unnamed2</name>
</geneLocation>
<organism evidence="1 2">
    <name type="scientific">Natronorubrum bangense</name>
    <dbReference type="NCBI Taxonomy" id="61858"/>
    <lineage>
        <taxon>Archaea</taxon>
        <taxon>Methanobacteriati</taxon>
        <taxon>Methanobacteriota</taxon>
        <taxon>Stenosarchaea group</taxon>
        <taxon>Halobacteria</taxon>
        <taxon>Halobacteriales</taxon>
        <taxon>Natrialbaceae</taxon>
        <taxon>Natronorubrum</taxon>
    </lineage>
</organism>
<gene>
    <name evidence="1" type="ORF">DV706_19630</name>
</gene>
<proteinExistence type="predicted"/>
<dbReference type="EMBL" id="CP031307">
    <property type="protein sequence ID" value="QCC56753.1"/>
    <property type="molecule type" value="Genomic_DNA"/>
</dbReference>